<gene>
    <name evidence="2" type="ORF">GS4_35_00870</name>
</gene>
<reference evidence="2 3" key="1">
    <citation type="submission" date="2013-01" db="EMBL/GenBank/DDBJ databases">
        <title>Whole genome shotgun sequence of Gordonia soli NBRC 108243.</title>
        <authorList>
            <person name="Isaki-Nakamura S."/>
            <person name="Hosoyama A."/>
            <person name="Tsuchikane K."/>
            <person name="Ando Y."/>
            <person name="Baba S."/>
            <person name="Ohji S."/>
            <person name="Hamada M."/>
            <person name="Tamura T."/>
            <person name="Yamazoe A."/>
            <person name="Yamazaki S."/>
            <person name="Fujita N."/>
        </authorList>
    </citation>
    <scope>NUCLEOTIDE SEQUENCE [LARGE SCALE GENOMIC DNA]</scope>
    <source>
        <strain evidence="2 3">NBRC 108243</strain>
    </source>
</reference>
<proteinExistence type="predicted"/>
<accession>M0QQI8</accession>
<organism evidence="2 3">
    <name type="scientific">Gordonia soli NBRC 108243</name>
    <dbReference type="NCBI Taxonomy" id="1223545"/>
    <lineage>
        <taxon>Bacteria</taxon>
        <taxon>Bacillati</taxon>
        <taxon>Actinomycetota</taxon>
        <taxon>Actinomycetes</taxon>
        <taxon>Mycobacteriales</taxon>
        <taxon>Gordoniaceae</taxon>
        <taxon>Gordonia</taxon>
    </lineage>
</organism>
<dbReference type="RefSeq" id="WP_007624595.1">
    <property type="nucleotide sequence ID" value="NZ_BANX01000035.1"/>
</dbReference>
<protein>
    <recommendedName>
        <fullName evidence="4">ESX-1 secretion-associated protein</fullName>
    </recommendedName>
</protein>
<keyword evidence="3" id="KW-1185">Reference proteome</keyword>
<evidence type="ECO:0008006" key="4">
    <source>
        <dbReference type="Google" id="ProtNLM"/>
    </source>
</evidence>
<dbReference type="EMBL" id="BANX01000035">
    <property type="protein sequence ID" value="GAC70511.1"/>
    <property type="molecule type" value="Genomic_DNA"/>
</dbReference>
<dbReference type="Proteomes" id="UP000011666">
    <property type="component" value="Unassembled WGS sequence"/>
</dbReference>
<dbReference type="eggNOG" id="ENOG5031W12">
    <property type="taxonomic scope" value="Bacteria"/>
</dbReference>
<evidence type="ECO:0000313" key="2">
    <source>
        <dbReference type="EMBL" id="GAC70511.1"/>
    </source>
</evidence>
<dbReference type="AlphaFoldDB" id="M0QQI8"/>
<evidence type="ECO:0000256" key="1">
    <source>
        <dbReference type="SAM" id="MobiDB-lite"/>
    </source>
</evidence>
<evidence type="ECO:0000313" key="3">
    <source>
        <dbReference type="Proteomes" id="UP000011666"/>
    </source>
</evidence>
<feature type="region of interest" description="Disordered" evidence="1">
    <location>
        <begin position="1"/>
        <end position="22"/>
    </location>
</feature>
<sequence>MTDDAAAPRLSAGPSGRTDAVSVDVERAAEVVEFYRGVGRTVGDAVRDLRDHGFGAWTDADDEHHEHAVRHTAMVGRVAERLATRAAAAAELADGLERGVHEFRTADAEVAASFPPPARGGDR</sequence>
<name>M0QQI8_9ACTN</name>
<comment type="caution">
    <text evidence="2">The sequence shown here is derived from an EMBL/GenBank/DDBJ whole genome shotgun (WGS) entry which is preliminary data.</text>
</comment>
<dbReference type="STRING" id="1223545.GS4_35_00870"/>